<proteinExistence type="predicted"/>
<dbReference type="InterPro" id="IPR044929">
    <property type="entry name" value="DNA/RNA_non-sp_Endonuclease_sf"/>
</dbReference>
<dbReference type="InterPro" id="IPR040255">
    <property type="entry name" value="Non-specific_endonuclease"/>
</dbReference>
<feature type="domain" description="DNA/RNA non-specific endonuclease/pyrophosphatase/phosphodiesterase" evidence="2">
    <location>
        <begin position="389"/>
        <end position="599"/>
    </location>
</feature>
<dbReference type="InterPro" id="IPR044925">
    <property type="entry name" value="His-Me_finger_sf"/>
</dbReference>
<accession>A0ABT4RJZ6</accession>
<dbReference type="PANTHER" id="PTHR13966">
    <property type="entry name" value="ENDONUCLEASE RELATED"/>
    <property type="match status" value="1"/>
</dbReference>
<dbReference type="InterPro" id="IPR043504">
    <property type="entry name" value="Peptidase_S1_PA_chymotrypsin"/>
</dbReference>
<keyword evidence="3" id="KW-0378">Hydrolase</keyword>
<dbReference type="SUPFAM" id="SSF54060">
    <property type="entry name" value="His-Me finger endonucleases"/>
    <property type="match status" value="1"/>
</dbReference>
<gene>
    <name evidence="3" type="ORF">OJ962_15170</name>
</gene>
<keyword evidence="4" id="KW-1185">Reference proteome</keyword>
<dbReference type="GO" id="GO:0004519">
    <property type="term" value="F:endonuclease activity"/>
    <property type="evidence" value="ECO:0007669"/>
    <property type="project" value="UniProtKB-KW"/>
</dbReference>
<comment type="caution">
    <text evidence="3">The sequence shown here is derived from an EMBL/GenBank/DDBJ whole genome shotgun (WGS) entry which is preliminary data.</text>
</comment>
<dbReference type="EMBL" id="JAPCID010000019">
    <property type="protein sequence ID" value="MDA0138842.1"/>
    <property type="molecule type" value="Genomic_DNA"/>
</dbReference>
<dbReference type="InterPro" id="IPR020821">
    <property type="entry name" value="ENPP1-3/EXOG-like_nuc-like"/>
</dbReference>
<dbReference type="SMART" id="SM00892">
    <property type="entry name" value="Endonuclease_NS"/>
    <property type="match status" value="1"/>
</dbReference>
<dbReference type="InterPro" id="IPR009003">
    <property type="entry name" value="Peptidase_S1_PA"/>
</dbReference>
<dbReference type="Pfam" id="PF01223">
    <property type="entry name" value="Endonuclease_NS"/>
    <property type="match status" value="1"/>
</dbReference>
<dbReference type="Proteomes" id="UP001147700">
    <property type="component" value="Unassembled WGS sequence"/>
</dbReference>
<reference evidence="3" key="1">
    <citation type="submission" date="2022-10" db="EMBL/GenBank/DDBJ databases">
        <title>The WGS of Solirubrobacter sp. CPCC 204708.</title>
        <authorList>
            <person name="Jiang Z."/>
        </authorList>
    </citation>
    <scope>NUCLEOTIDE SEQUENCE</scope>
    <source>
        <strain evidence="3">CPCC 204708</strain>
    </source>
</reference>
<sequence>MRKRDLKDRATIEAAVQRVADEYLKDPNITSVGVGYKVVDGRPTDELALQFTVSTKFEPQSLEGATTRPIPETLTVNGIRFPTDVVERRYTPNPVAVGAQEKTDRKRRLDPIVPGVSIGAERVSAGTLACLVRETATGETRMLSNWHVLHGVGGELGQRIVQPGAFDDNRVADNGCGRLVRSFLGLAGDCAIASIEGRGAEEPILELGVPVRRLGDPELGDRVVKSGRTTAVTYGVVTRLHTITRLTYGEGVEERIGGFEIGPDPEQPAVGGEISMGGDSGSAWMALDDAGKPTDMMLGLHFAGEPDSDPGEHALACYASSVFGKLEISPLEAPKGDPDVRGFFTVHASGSGYDAAFLPGHAVPVPVATADVEKDYAPVQEGGEGPVRHLTHFSLAMSASRRFCRWVAWNVDGNALQQLSRTGIDFKRDPAFRAEHQVDDDLYSHNRLDRGHIARRRDLLWGTREEATRANADSFFFTNIAPQLDDFNQSAKHGIWGQLEDAVYEDVSVDDLRLAVLGGPIFKRNDLEYRGVLVPRSYWKLIAYAEDGALKAKAYVLTQDDLEGKLESLGLEPFNLYQVVVRELSGLTGLDFGPLTAADTMAPPPGGTAQAVTARPIGGRSEIVR</sequence>
<dbReference type="SUPFAM" id="SSF50494">
    <property type="entry name" value="Trypsin-like serine proteases"/>
    <property type="match status" value="1"/>
</dbReference>
<dbReference type="RefSeq" id="WP_202953443.1">
    <property type="nucleotide sequence ID" value="NZ_JAPCID010000019.1"/>
</dbReference>
<evidence type="ECO:0000313" key="4">
    <source>
        <dbReference type="Proteomes" id="UP001147700"/>
    </source>
</evidence>
<dbReference type="PANTHER" id="PTHR13966:SF5">
    <property type="entry name" value="ENDONUCLEASE G, MITOCHONDRIAL"/>
    <property type="match status" value="1"/>
</dbReference>
<dbReference type="Gene3D" id="2.40.10.10">
    <property type="entry name" value="Trypsin-like serine proteases"/>
    <property type="match status" value="1"/>
</dbReference>
<keyword evidence="3" id="KW-0255">Endonuclease</keyword>
<dbReference type="InterPro" id="IPR001604">
    <property type="entry name" value="Endo_G_ENPP1-like_dom"/>
</dbReference>
<evidence type="ECO:0000313" key="3">
    <source>
        <dbReference type="EMBL" id="MDA0138842.1"/>
    </source>
</evidence>
<name>A0ABT4RJZ6_9ACTN</name>
<dbReference type="SMART" id="SM00477">
    <property type="entry name" value="NUC"/>
    <property type="match status" value="1"/>
</dbReference>
<organism evidence="3 4">
    <name type="scientific">Solirubrobacter deserti</name>
    <dbReference type="NCBI Taxonomy" id="2282478"/>
    <lineage>
        <taxon>Bacteria</taxon>
        <taxon>Bacillati</taxon>
        <taxon>Actinomycetota</taxon>
        <taxon>Thermoleophilia</taxon>
        <taxon>Solirubrobacterales</taxon>
        <taxon>Solirubrobacteraceae</taxon>
        <taxon>Solirubrobacter</taxon>
    </lineage>
</organism>
<dbReference type="Gene3D" id="3.40.570.10">
    <property type="entry name" value="Extracellular Endonuclease, subunit A"/>
    <property type="match status" value="1"/>
</dbReference>
<keyword evidence="3" id="KW-0540">Nuclease</keyword>
<feature type="domain" description="ENPP1-3/EXOG-like endonuclease/phosphodiesterase" evidence="1">
    <location>
        <begin position="390"/>
        <end position="599"/>
    </location>
</feature>
<evidence type="ECO:0000259" key="1">
    <source>
        <dbReference type="SMART" id="SM00477"/>
    </source>
</evidence>
<evidence type="ECO:0000259" key="2">
    <source>
        <dbReference type="SMART" id="SM00892"/>
    </source>
</evidence>
<protein>
    <submittedName>
        <fullName evidence="3">DNA/RNA non-specific endonuclease</fullName>
    </submittedName>
</protein>